<sequence length="80" mass="9426">MEPVFILLLTRLNQHLYFFKGKHEEFSLAFAGTTVHDMFNWLKVLISIANIRFSLKRLEMTSFESSSSSSHIKDNYNFYS</sequence>
<accession>A0A814Q2L7</accession>
<proteinExistence type="predicted"/>
<comment type="caution">
    <text evidence="1">The sequence shown here is derived from an EMBL/GenBank/DDBJ whole genome shotgun (WGS) entry which is preliminary data.</text>
</comment>
<feature type="non-terminal residue" evidence="1">
    <location>
        <position position="1"/>
    </location>
</feature>
<dbReference type="EMBL" id="CAJNOT010000944">
    <property type="protein sequence ID" value="CAF1114391.1"/>
    <property type="molecule type" value="Genomic_DNA"/>
</dbReference>
<organism evidence="1 2">
    <name type="scientific">Rotaria sordida</name>
    <dbReference type="NCBI Taxonomy" id="392033"/>
    <lineage>
        <taxon>Eukaryota</taxon>
        <taxon>Metazoa</taxon>
        <taxon>Spiralia</taxon>
        <taxon>Gnathifera</taxon>
        <taxon>Rotifera</taxon>
        <taxon>Eurotatoria</taxon>
        <taxon>Bdelloidea</taxon>
        <taxon>Philodinida</taxon>
        <taxon>Philodinidae</taxon>
        <taxon>Rotaria</taxon>
    </lineage>
</organism>
<gene>
    <name evidence="1" type="ORF">ZHD862_LOCUS18292</name>
</gene>
<dbReference type="Proteomes" id="UP000663864">
    <property type="component" value="Unassembled WGS sequence"/>
</dbReference>
<reference evidence="1" key="1">
    <citation type="submission" date="2021-02" db="EMBL/GenBank/DDBJ databases">
        <authorList>
            <person name="Nowell W R."/>
        </authorList>
    </citation>
    <scope>NUCLEOTIDE SEQUENCE</scope>
</reference>
<evidence type="ECO:0000313" key="1">
    <source>
        <dbReference type="EMBL" id="CAF1114391.1"/>
    </source>
</evidence>
<name>A0A814Q2L7_9BILA</name>
<protein>
    <submittedName>
        <fullName evidence="1">Uncharacterized protein</fullName>
    </submittedName>
</protein>
<evidence type="ECO:0000313" key="2">
    <source>
        <dbReference type="Proteomes" id="UP000663864"/>
    </source>
</evidence>
<dbReference type="AlphaFoldDB" id="A0A814Q2L7"/>